<keyword evidence="2" id="KW-1185">Reference proteome</keyword>
<dbReference type="InterPro" id="IPR036102">
    <property type="entry name" value="OsmC/Ohrsf"/>
</dbReference>
<dbReference type="EMBL" id="SRPE01000006">
    <property type="protein sequence ID" value="TGN26616.1"/>
    <property type="molecule type" value="Genomic_DNA"/>
</dbReference>
<comment type="caution">
    <text evidence="1">The sequence shown here is derived from an EMBL/GenBank/DDBJ whole genome shotgun (WGS) entry which is preliminary data.</text>
</comment>
<dbReference type="Proteomes" id="UP000297998">
    <property type="component" value="Unassembled WGS sequence"/>
</dbReference>
<dbReference type="Pfam" id="PF02566">
    <property type="entry name" value="OsmC"/>
    <property type="match status" value="1"/>
</dbReference>
<organism evidence="1 2">
    <name type="scientific">Empedobacter tilapiae</name>
    <dbReference type="NCBI Taxonomy" id="2491114"/>
    <lineage>
        <taxon>Bacteria</taxon>
        <taxon>Pseudomonadati</taxon>
        <taxon>Bacteroidota</taxon>
        <taxon>Flavobacteriia</taxon>
        <taxon>Flavobacteriales</taxon>
        <taxon>Weeksellaceae</taxon>
        <taxon>Empedobacter</taxon>
    </lineage>
</organism>
<dbReference type="RefSeq" id="WP_135835525.1">
    <property type="nucleotide sequence ID" value="NZ_CAUQWU010000004.1"/>
</dbReference>
<accession>A0A4Z1B6B8</accession>
<dbReference type="InterPro" id="IPR052707">
    <property type="entry name" value="OsmC_Ohr_Peroxiredoxin"/>
</dbReference>
<dbReference type="PANTHER" id="PTHR42830">
    <property type="entry name" value="OSMOTICALLY INDUCIBLE FAMILY PROTEIN"/>
    <property type="match status" value="1"/>
</dbReference>
<proteinExistence type="predicted"/>
<dbReference type="PANTHER" id="PTHR42830:SF2">
    <property type="entry name" value="OSMC_OHR FAMILY PROTEIN"/>
    <property type="match status" value="1"/>
</dbReference>
<dbReference type="Gene3D" id="3.30.300.20">
    <property type="match status" value="1"/>
</dbReference>
<reference evidence="1 2" key="1">
    <citation type="submission" date="2019-03" db="EMBL/GenBank/DDBJ databases">
        <title>Empedobacter tilapiae sp. nov., isolated from an intestine of Nile tilapia Oreochromis niloticus.</title>
        <authorList>
            <person name="Kim Y.-O."/>
            <person name="Yoon J.-H."/>
        </authorList>
    </citation>
    <scope>NUCLEOTIDE SEQUENCE [LARGE SCALE GENOMIC DNA]</scope>
    <source>
        <strain evidence="1 2">MRS2</strain>
    </source>
</reference>
<dbReference type="InterPro" id="IPR015946">
    <property type="entry name" value="KH_dom-like_a/b"/>
</dbReference>
<gene>
    <name evidence="1" type="ORF">E4J94_09190</name>
</gene>
<dbReference type="AlphaFoldDB" id="A0A4Z1B6B8"/>
<evidence type="ECO:0000313" key="2">
    <source>
        <dbReference type="Proteomes" id="UP000297998"/>
    </source>
</evidence>
<dbReference type="OrthoDB" id="9795405at2"/>
<sequence length="144" mass="16338">MEQIHYYEVDLNWNKGRKGKLTSPVLNDSIECATPPEFVNGIEGIWSPEHLFAAAINSCFMATFLAVAENFKIEFSKFQCNTICKLEKVEGKFIITQAVIKPTVKLKEKEKQSDKLMRVLDKSKAACLVTNSIRTEIELIPIIE</sequence>
<dbReference type="SUPFAM" id="SSF82784">
    <property type="entry name" value="OsmC-like"/>
    <property type="match status" value="1"/>
</dbReference>
<dbReference type="InterPro" id="IPR003718">
    <property type="entry name" value="OsmC/Ohr_fam"/>
</dbReference>
<protein>
    <submittedName>
        <fullName evidence="1">OsmC family peroxiredoxin</fullName>
    </submittedName>
</protein>
<evidence type="ECO:0000313" key="1">
    <source>
        <dbReference type="EMBL" id="TGN26616.1"/>
    </source>
</evidence>
<name>A0A4Z1B6B8_9FLAO</name>